<evidence type="ECO:0000313" key="2">
    <source>
        <dbReference type="EMBL" id="EEA84947.1"/>
    </source>
</evidence>
<keyword evidence="3" id="KW-1185">Reference proteome</keyword>
<reference evidence="2 3" key="2">
    <citation type="submission" date="2008-10" db="EMBL/GenBank/DDBJ databases">
        <title>Draft genome sequence of Clostridium hiranonis (DSM 13275).</title>
        <authorList>
            <person name="Sudarsanam P."/>
            <person name="Ley R."/>
            <person name="Guruge J."/>
            <person name="Turnbaugh P.J."/>
            <person name="Mahowald M."/>
            <person name="Liep D."/>
            <person name="Gordon J."/>
        </authorList>
    </citation>
    <scope>NUCLEOTIDE SEQUENCE [LARGE SCALE GENOMIC DNA]</scope>
    <source>
        <strain evidence="2 3">DSM 13275</strain>
    </source>
</reference>
<protein>
    <submittedName>
        <fullName evidence="2">Uncharacterized protein</fullName>
    </submittedName>
</protein>
<organism evidence="2 3">
    <name type="scientific">Peptacetobacter hiranonis (strain DSM 13275 / JCM 10541 / KCTC 15199 / TO-931)</name>
    <name type="common">Clostridium hiranonis</name>
    <dbReference type="NCBI Taxonomy" id="500633"/>
    <lineage>
        <taxon>Bacteria</taxon>
        <taxon>Bacillati</taxon>
        <taxon>Bacillota</taxon>
        <taxon>Clostridia</taxon>
        <taxon>Peptostreptococcales</taxon>
        <taxon>Peptostreptococcaceae</taxon>
        <taxon>Peptacetobacter</taxon>
    </lineage>
</organism>
<evidence type="ECO:0000256" key="1">
    <source>
        <dbReference type="SAM" id="Phobius"/>
    </source>
</evidence>
<comment type="caution">
    <text evidence="2">The sequence shown here is derived from an EMBL/GenBank/DDBJ whole genome shotgun (WGS) entry which is preliminary data.</text>
</comment>
<name>B6FZX4_PEPHT</name>
<dbReference type="EMBL" id="ABWP01000059">
    <property type="protein sequence ID" value="EEA84947.1"/>
    <property type="molecule type" value="Genomic_DNA"/>
</dbReference>
<dbReference type="RefSeq" id="WP_006440349.1">
    <property type="nucleotide sequence ID" value="NZ_DS995356.1"/>
</dbReference>
<feature type="transmembrane region" description="Helical" evidence="1">
    <location>
        <begin position="6"/>
        <end position="28"/>
    </location>
</feature>
<keyword evidence="1" id="KW-0472">Membrane</keyword>
<keyword evidence="1" id="KW-1133">Transmembrane helix</keyword>
<dbReference type="STRING" id="500633.CLOHIR_01428"/>
<proteinExistence type="predicted"/>
<accession>B6FZX4</accession>
<dbReference type="AlphaFoldDB" id="B6FZX4"/>
<sequence length="90" mass="10412">MDVVDWIIVGLFSTVVILIVTDILVYFIDIHKKAKLENEAKEKELEMITNAIREGNGNITIERVNIKDAEKIQLVEPKNVEVHVHSERRF</sequence>
<dbReference type="HOGENOM" id="CLU_2435637_0_0_9"/>
<dbReference type="Proteomes" id="UP000003178">
    <property type="component" value="Unassembled WGS sequence"/>
</dbReference>
<gene>
    <name evidence="2" type="ORF">CLOHIR_01428</name>
</gene>
<keyword evidence="1" id="KW-0812">Transmembrane</keyword>
<evidence type="ECO:0000313" key="3">
    <source>
        <dbReference type="Proteomes" id="UP000003178"/>
    </source>
</evidence>
<reference evidence="2 3" key="1">
    <citation type="submission" date="2008-09" db="EMBL/GenBank/DDBJ databases">
        <authorList>
            <person name="Fulton L."/>
            <person name="Clifton S."/>
            <person name="Fulton B."/>
            <person name="Xu J."/>
            <person name="Minx P."/>
            <person name="Pepin K.H."/>
            <person name="Johnson M."/>
            <person name="Thiruvilangam P."/>
            <person name="Bhonagiri V."/>
            <person name="Nash W.E."/>
            <person name="Mardis E.R."/>
            <person name="Wilson R.K."/>
        </authorList>
    </citation>
    <scope>NUCLEOTIDE SEQUENCE [LARGE SCALE GENOMIC DNA]</scope>
    <source>
        <strain evidence="2 3">DSM 13275</strain>
    </source>
</reference>